<dbReference type="Pfam" id="PF13298">
    <property type="entry name" value="LigD_N"/>
    <property type="match status" value="1"/>
</dbReference>
<dbReference type="InterPro" id="IPR033649">
    <property type="entry name" value="MtLigD_Pol-like"/>
</dbReference>
<evidence type="ECO:0000256" key="7">
    <source>
        <dbReference type="ARBA" id="ARBA00022723"/>
    </source>
</evidence>
<comment type="catalytic activity">
    <reaction evidence="20">
        <text>ATP + (deoxyribonucleotide)n-3'-hydroxyl + 5'-phospho-(deoxyribonucleotide)m = (deoxyribonucleotide)n+m + AMP + diphosphate.</text>
        <dbReference type="EC" id="6.5.1.1"/>
    </reaction>
</comment>
<evidence type="ECO:0000256" key="2">
    <source>
        <dbReference type="ARBA" id="ARBA00012727"/>
    </source>
</evidence>
<dbReference type="EC" id="6.5.1.1" evidence="2"/>
<dbReference type="InterPro" id="IPR014145">
    <property type="entry name" value="LigD_pol_dom"/>
</dbReference>
<evidence type="ECO:0000256" key="22">
    <source>
        <dbReference type="ARBA" id="ARBA00049990"/>
    </source>
</evidence>
<dbReference type="SUPFAM" id="SSF50249">
    <property type="entry name" value="Nucleic acid-binding proteins"/>
    <property type="match status" value="1"/>
</dbReference>
<evidence type="ECO:0000256" key="8">
    <source>
        <dbReference type="ARBA" id="ARBA00022741"/>
    </source>
</evidence>
<dbReference type="Proteomes" id="UP000537260">
    <property type="component" value="Unassembled WGS sequence"/>
</dbReference>
<keyword evidence="12" id="KW-0067">ATP-binding</keyword>
<dbReference type="InterPro" id="IPR052171">
    <property type="entry name" value="NHEJ_LigD"/>
</dbReference>
<evidence type="ECO:0000256" key="4">
    <source>
        <dbReference type="ARBA" id="ARBA00022679"/>
    </source>
</evidence>
<dbReference type="GO" id="GO:0046872">
    <property type="term" value="F:metal ion binding"/>
    <property type="evidence" value="ECO:0007669"/>
    <property type="project" value="UniProtKB-KW"/>
</dbReference>
<comment type="similarity">
    <text evidence="22">In the N-terminal section; belongs to the LigD polymerase family.</text>
</comment>
<evidence type="ECO:0000256" key="20">
    <source>
        <dbReference type="ARBA" id="ARBA00034003"/>
    </source>
</evidence>
<dbReference type="Gene3D" id="3.30.470.30">
    <property type="entry name" value="DNA ligase/mRNA capping enzyme"/>
    <property type="match status" value="1"/>
</dbReference>
<organism evidence="25 26">
    <name type="scientific">Glaciibacter psychrotolerans</name>
    <dbReference type="NCBI Taxonomy" id="670054"/>
    <lineage>
        <taxon>Bacteria</taxon>
        <taxon>Bacillati</taxon>
        <taxon>Actinomycetota</taxon>
        <taxon>Actinomycetes</taxon>
        <taxon>Micrococcales</taxon>
        <taxon>Microbacteriaceae</taxon>
        <taxon>Glaciibacter</taxon>
    </lineage>
</organism>
<dbReference type="CDD" id="cd07906">
    <property type="entry name" value="Adenylation_DNA_ligase_LigD_LigC"/>
    <property type="match status" value="1"/>
</dbReference>
<keyword evidence="3 25" id="KW-0436">Ligase</keyword>
<dbReference type="PANTHER" id="PTHR42705">
    <property type="entry name" value="BIFUNCTIONAL NON-HOMOLOGOUS END JOINING PROTEIN LIGD"/>
    <property type="match status" value="1"/>
</dbReference>
<accession>A0A7Z0EB20</accession>
<dbReference type="GO" id="GO:0004527">
    <property type="term" value="F:exonuclease activity"/>
    <property type="evidence" value="ECO:0007669"/>
    <property type="project" value="UniProtKB-KW"/>
</dbReference>
<feature type="domain" description="ATP-dependent DNA ligase family profile" evidence="24">
    <location>
        <begin position="628"/>
        <end position="760"/>
    </location>
</feature>
<dbReference type="GO" id="GO:0006310">
    <property type="term" value="P:DNA recombination"/>
    <property type="evidence" value="ECO:0007669"/>
    <property type="project" value="UniProtKB-KW"/>
</dbReference>
<keyword evidence="15" id="KW-0233">DNA recombination</keyword>
<keyword evidence="5" id="KW-0548">Nucleotidyltransferase</keyword>
<keyword evidence="26" id="KW-1185">Reference proteome</keyword>
<keyword evidence="9" id="KW-0227">DNA damage</keyword>
<dbReference type="GO" id="GO:0005524">
    <property type="term" value="F:ATP binding"/>
    <property type="evidence" value="ECO:0007669"/>
    <property type="project" value="UniProtKB-KW"/>
</dbReference>
<dbReference type="NCBIfam" id="NF007210">
    <property type="entry name" value="PRK09632.1"/>
    <property type="match status" value="1"/>
</dbReference>
<dbReference type="PROSITE" id="PS50160">
    <property type="entry name" value="DNA_LIGASE_A3"/>
    <property type="match status" value="1"/>
</dbReference>
<keyword evidence="14" id="KW-0238">DNA-binding</keyword>
<keyword evidence="18" id="KW-0511">Multifunctional enzyme</keyword>
<evidence type="ECO:0000256" key="14">
    <source>
        <dbReference type="ARBA" id="ARBA00023125"/>
    </source>
</evidence>
<dbReference type="CDD" id="cd07971">
    <property type="entry name" value="OBF_DNA_ligase_LigD"/>
    <property type="match status" value="1"/>
</dbReference>
<evidence type="ECO:0000256" key="23">
    <source>
        <dbReference type="SAM" id="MobiDB-lite"/>
    </source>
</evidence>
<dbReference type="NCBIfam" id="TIGR02778">
    <property type="entry name" value="ligD_pol"/>
    <property type="match status" value="1"/>
</dbReference>
<sequence length="850" mass="92963">MPARSQTVSVGGHRVTLTHLDTVIYPETGTTKADVLGYYAAVADLFIAHAVNRPATRKRWVHGVGTLDSPGAFFFQKNLDASTPEWVPRRPIQHSDHVNDYPLVNNMATLIWLAQLGALEIHVPQWQFGRGGDPRNPDRLVLDLDPGEGAGLADCAEVARLARSILRDMNLDPLPVTSGSTGIHLYAALDSTHTAAQISAVAHELARSLEADHPALVVSDMKRMLRTGKVFVDWSQNNAAKTTIAPYSLRGRSHPWVAAPRTWDELNDPGLTQLDYQQVMQRMEYIGDPLAAIDTTEVNERPTDDSAAIKATGLSPERTQDPAADPLAVYRSKRDSSRTPEPMPERTAGTGTSPATAGSSTDHSFVIHEHHARSKHYDFRLEHDGVLVSWALPKGVPTESGVNHLAVHTEDHPLEYGRFEGTIPSGEYGAGEIMIWDRGEYDLEKWRDHEVIVTVHGEPGGGLGGTKRFAIIQTAAAGMDSQNWLIHLMKPGMTAGARRYRPLPEPAAAAPARIYSPMLAAAGSPADTAEGAWAFEMKWDGMRALAALTRAVDSHGGADGPMQVRIFSRNGHDVTASYPDLIDDITASVHADSAVLDGEIVAFDRGGRPDFGLLQTRMNLTAPQEIAASARLTPVHYLVFDLLERNGQPLVDSGYDERRAELENTLRPQGRVQLPPAFLGGADGSTGPISAADALHASRDLGLEGVLAKQRDSTYSEGRRSRQWIKIKHHLSQEVVIGGWRTGTGHRHDTLGSLLLGIPDATGLRYVGRVGTGFRDRELVEILARLEQRRRNDCPLVEVPATDSWDAHWVEPDLVGEVEFAGWTSQGRLRHPSWRGWRPDKSPADVVLEQ</sequence>
<evidence type="ECO:0000256" key="17">
    <source>
        <dbReference type="ARBA" id="ARBA00023211"/>
    </source>
</evidence>
<keyword evidence="6" id="KW-0540">Nuclease</keyword>
<feature type="region of interest" description="Disordered" evidence="23">
    <location>
        <begin position="297"/>
        <end position="361"/>
    </location>
</feature>
<feature type="compositionally biased region" description="Low complexity" evidence="23">
    <location>
        <begin position="347"/>
        <end position="361"/>
    </location>
</feature>
<evidence type="ECO:0000256" key="5">
    <source>
        <dbReference type="ARBA" id="ARBA00022695"/>
    </source>
</evidence>
<evidence type="ECO:0000256" key="19">
    <source>
        <dbReference type="ARBA" id="ARBA00029943"/>
    </source>
</evidence>
<evidence type="ECO:0000259" key="24">
    <source>
        <dbReference type="PROSITE" id="PS50160"/>
    </source>
</evidence>
<dbReference type="EMBL" id="JACCFM010000001">
    <property type="protein sequence ID" value="NYJ18315.1"/>
    <property type="molecule type" value="Genomic_DNA"/>
</dbReference>
<dbReference type="NCBIfam" id="TIGR02777">
    <property type="entry name" value="LigD_PE_dom"/>
    <property type="match status" value="1"/>
</dbReference>
<evidence type="ECO:0000256" key="6">
    <source>
        <dbReference type="ARBA" id="ARBA00022722"/>
    </source>
</evidence>
<evidence type="ECO:0000256" key="10">
    <source>
        <dbReference type="ARBA" id="ARBA00022801"/>
    </source>
</evidence>
<evidence type="ECO:0000256" key="9">
    <source>
        <dbReference type="ARBA" id="ARBA00022763"/>
    </source>
</evidence>
<dbReference type="InterPro" id="IPR012340">
    <property type="entry name" value="NA-bd_OB-fold"/>
</dbReference>
<evidence type="ECO:0000256" key="16">
    <source>
        <dbReference type="ARBA" id="ARBA00023204"/>
    </source>
</evidence>
<comment type="similarity">
    <text evidence="21">In the C-terminal section; belongs to the ATP-dependent DNA ligase family.</text>
</comment>
<evidence type="ECO:0000256" key="13">
    <source>
        <dbReference type="ARBA" id="ARBA00022932"/>
    </source>
</evidence>
<dbReference type="CDD" id="cd04863">
    <property type="entry name" value="MtLigD_Pol_like"/>
    <property type="match status" value="1"/>
</dbReference>
<proteinExistence type="inferred from homology"/>
<dbReference type="InterPro" id="IPR014146">
    <property type="entry name" value="LigD_ligase_dom"/>
</dbReference>
<evidence type="ECO:0000256" key="12">
    <source>
        <dbReference type="ARBA" id="ARBA00022840"/>
    </source>
</evidence>
<keyword evidence="10" id="KW-0378">Hydrolase</keyword>
<dbReference type="Gene3D" id="3.90.920.10">
    <property type="entry name" value="DNA primase, PRIM domain"/>
    <property type="match status" value="1"/>
</dbReference>
<keyword evidence="8" id="KW-0547">Nucleotide-binding</keyword>
<dbReference type="RefSeq" id="WP_179577243.1">
    <property type="nucleotide sequence ID" value="NZ_JACCFM010000001.1"/>
</dbReference>
<evidence type="ECO:0000313" key="25">
    <source>
        <dbReference type="EMBL" id="NYJ18315.1"/>
    </source>
</evidence>
<evidence type="ECO:0000256" key="18">
    <source>
        <dbReference type="ARBA" id="ARBA00023268"/>
    </source>
</evidence>
<evidence type="ECO:0000256" key="11">
    <source>
        <dbReference type="ARBA" id="ARBA00022839"/>
    </source>
</evidence>
<evidence type="ECO:0000256" key="3">
    <source>
        <dbReference type="ARBA" id="ARBA00022598"/>
    </source>
</evidence>
<dbReference type="InterPro" id="IPR012309">
    <property type="entry name" value="DNA_ligase_ATP-dep_C"/>
</dbReference>
<comment type="cofactor">
    <cofactor evidence="1">
        <name>Mn(2+)</name>
        <dbReference type="ChEBI" id="CHEBI:29035"/>
    </cofactor>
</comment>
<keyword evidence="17" id="KW-0464">Manganese</keyword>
<dbReference type="GO" id="GO:0006281">
    <property type="term" value="P:DNA repair"/>
    <property type="evidence" value="ECO:0007669"/>
    <property type="project" value="UniProtKB-KW"/>
</dbReference>
<dbReference type="GO" id="GO:0003677">
    <property type="term" value="F:DNA binding"/>
    <property type="evidence" value="ECO:0007669"/>
    <property type="project" value="UniProtKB-KW"/>
</dbReference>
<comment type="caution">
    <text evidence="25">The sequence shown here is derived from an EMBL/GenBank/DDBJ whole genome shotgun (WGS) entry which is preliminary data.</text>
</comment>
<keyword evidence="7" id="KW-0479">Metal-binding</keyword>
<dbReference type="InterPro" id="IPR014144">
    <property type="entry name" value="LigD_PE_domain"/>
</dbReference>
<dbReference type="Pfam" id="PF21686">
    <property type="entry name" value="LigD_Prim-Pol"/>
    <property type="match status" value="1"/>
</dbReference>
<dbReference type="Pfam" id="PF04679">
    <property type="entry name" value="DNA_ligase_A_C"/>
    <property type="match status" value="1"/>
</dbReference>
<reference evidence="25 26" key="1">
    <citation type="submission" date="2020-07" db="EMBL/GenBank/DDBJ databases">
        <title>Sequencing the genomes of 1000 actinobacteria strains.</title>
        <authorList>
            <person name="Klenk H.-P."/>
        </authorList>
    </citation>
    <scope>NUCLEOTIDE SEQUENCE [LARGE SCALE GENOMIC DNA]</scope>
    <source>
        <strain evidence="25 26">LI1</strain>
    </source>
</reference>
<keyword evidence="13" id="KW-0239">DNA-directed DNA polymerase</keyword>
<keyword evidence="16" id="KW-0234">DNA repair</keyword>
<dbReference type="PANTHER" id="PTHR42705:SF2">
    <property type="entry name" value="BIFUNCTIONAL NON-HOMOLOGOUS END JOINING PROTEIN LIGD"/>
    <property type="match status" value="1"/>
</dbReference>
<dbReference type="SUPFAM" id="SSF56091">
    <property type="entry name" value="DNA ligase/mRNA capping enzyme, catalytic domain"/>
    <property type="match status" value="1"/>
</dbReference>
<gene>
    <name evidence="25" type="ORF">HNR05_000106</name>
</gene>
<dbReference type="Gene3D" id="2.40.50.140">
    <property type="entry name" value="Nucleic acid-binding proteins"/>
    <property type="match status" value="1"/>
</dbReference>
<dbReference type="NCBIfam" id="TIGR02779">
    <property type="entry name" value="NHEJ_ligase_lig"/>
    <property type="match status" value="1"/>
</dbReference>
<dbReference type="GO" id="GO:0003910">
    <property type="term" value="F:DNA ligase (ATP) activity"/>
    <property type="evidence" value="ECO:0007669"/>
    <property type="project" value="UniProtKB-EC"/>
</dbReference>
<evidence type="ECO:0000256" key="21">
    <source>
        <dbReference type="ARBA" id="ARBA00049981"/>
    </source>
</evidence>
<name>A0A7Z0EB20_9MICO</name>
<protein>
    <recommendedName>
        <fullName evidence="2">DNA ligase (ATP)</fullName>
        <ecNumber evidence="2">6.5.1.1</ecNumber>
    </recommendedName>
    <alternativeName>
        <fullName evidence="19">NHEJ DNA polymerase</fullName>
    </alternativeName>
</protein>
<keyword evidence="4" id="KW-0808">Transferase</keyword>
<evidence type="ECO:0000256" key="1">
    <source>
        <dbReference type="ARBA" id="ARBA00001936"/>
    </source>
</evidence>
<dbReference type="GO" id="GO:0003887">
    <property type="term" value="F:DNA-directed DNA polymerase activity"/>
    <property type="evidence" value="ECO:0007669"/>
    <property type="project" value="UniProtKB-KW"/>
</dbReference>
<dbReference type="InterPro" id="IPR012310">
    <property type="entry name" value="DNA_ligase_ATP-dep_cent"/>
</dbReference>
<dbReference type="Pfam" id="PF01068">
    <property type="entry name" value="DNA_ligase_A_M"/>
    <property type="match status" value="1"/>
</dbReference>
<keyword evidence="11" id="KW-0269">Exonuclease</keyword>
<evidence type="ECO:0000313" key="26">
    <source>
        <dbReference type="Proteomes" id="UP000537260"/>
    </source>
</evidence>
<evidence type="ECO:0000256" key="15">
    <source>
        <dbReference type="ARBA" id="ARBA00023172"/>
    </source>
</evidence>
<dbReference type="AlphaFoldDB" id="A0A7Z0EB20"/>